<accession>A0A1I0XZK3</accession>
<dbReference type="PANTHER" id="PTHR11106:SF27">
    <property type="entry name" value="MACRO DOMAIN-CONTAINING PROTEIN"/>
    <property type="match status" value="1"/>
</dbReference>
<proteinExistence type="predicted"/>
<dbReference type="SMART" id="SM00506">
    <property type="entry name" value="A1pp"/>
    <property type="match status" value="1"/>
</dbReference>
<dbReference type="InterPro" id="IPR043472">
    <property type="entry name" value="Macro_dom-like"/>
</dbReference>
<dbReference type="InterPro" id="IPR002589">
    <property type="entry name" value="Macro_dom"/>
</dbReference>
<dbReference type="EMBL" id="FOJX01000009">
    <property type="protein sequence ID" value="SFB06539.1"/>
    <property type="molecule type" value="Genomic_DNA"/>
</dbReference>
<organism evidence="2 3">
    <name type="scientific">Selenomonas ruminantium</name>
    <dbReference type="NCBI Taxonomy" id="971"/>
    <lineage>
        <taxon>Bacteria</taxon>
        <taxon>Bacillati</taxon>
        <taxon>Bacillota</taxon>
        <taxon>Negativicutes</taxon>
        <taxon>Selenomonadales</taxon>
        <taxon>Selenomonadaceae</taxon>
        <taxon>Selenomonas</taxon>
    </lineage>
</organism>
<reference evidence="2 3" key="1">
    <citation type="submission" date="2016-10" db="EMBL/GenBank/DDBJ databases">
        <authorList>
            <person name="de Groot N.N."/>
        </authorList>
    </citation>
    <scope>NUCLEOTIDE SEQUENCE [LARGE SCALE GENOMIC DNA]</scope>
    <source>
        <strain evidence="2 3">L14</strain>
    </source>
</reference>
<dbReference type="SUPFAM" id="SSF52949">
    <property type="entry name" value="Macro domain-like"/>
    <property type="match status" value="1"/>
</dbReference>
<dbReference type="RefSeq" id="WP_074816223.1">
    <property type="nucleotide sequence ID" value="NZ_FOJX01000009.1"/>
</dbReference>
<evidence type="ECO:0000259" key="1">
    <source>
        <dbReference type="PROSITE" id="PS51154"/>
    </source>
</evidence>
<protein>
    <submittedName>
        <fullName evidence="2">O-acetyl-ADP-ribose deacetylase (Regulator of RNase III), contains Macro domain</fullName>
    </submittedName>
</protein>
<evidence type="ECO:0000313" key="3">
    <source>
        <dbReference type="Proteomes" id="UP000183843"/>
    </source>
</evidence>
<evidence type="ECO:0000313" key="2">
    <source>
        <dbReference type="EMBL" id="SFB06539.1"/>
    </source>
</evidence>
<dbReference type="Pfam" id="PF01661">
    <property type="entry name" value="Macro"/>
    <property type="match status" value="1"/>
</dbReference>
<gene>
    <name evidence="2" type="ORF">SAMN05216587_1091</name>
</gene>
<dbReference type="Gene3D" id="3.40.220.10">
    <property type="entry name" value="Leucine Aminopeptidase, subunit E, domain 1"/>
    <property type="match status" value="1"/>
</dbReference>
<dbReference type="PANTHER" id="PTHR11106">
    <property type="entry name" value="GANGLIOSIDE INDUCED DIFFERENTIATION ASSOCIATED PROTEIN 2-RELATED"/>
    <property type="match status" value="1"/>
</dbReference>
<sequence length="342" mass="38091">MPLEIVRNDITKMQVDAIVNTANPRPIVGGGVDRAIYQAAGAELLAVRKKIGDIATGEAAITPAFNLSAAYVIHTVGPVWHNGEHGERELLASCYTNSLQIAATNKCQSIAFPLISAGVFGCPAEIALATATQAIKDFLREHDLMVYLVVFDRKSFKISSSLFEDVQSYLDETYVDEQLTEEYRGDSRHRAREARIFFDAKACMPEETAAPLEYCDRATSRSLSDLLDEIDDTFSEALLRLIDAKGKTDPEVYKKANIDRKLFSKIRNNPQYQPSKTTALAFAIALELNLDETRDFIGRAGFAISHSNKLDIIVEYFIKRGEYDIFLINDTLFSFQQPLLGC</sequence>
<dbReference type="AlphaFoldDB" id="A0A1I0XZK3"/>
<dbReference type="PROSITE" id="PS51154">
    <property type="entry name" value="MACRO"/>
    <property type="match status" value="1"/>
</dbReference>
<name>A0A1I0XZK3_SELRU</name>
<dbReference type="Proteomes" id="UP000183843">
    <property type="component" value="Unassembled WGS sequence"/>
</dbReference>
<feature type="domain" description="Macro" evidence="1">
    <location>
        <begin position="1"/>
        <end position="167"/>
    </location>
</feature>
<dbReference type="CDD" id="cd02908">
    <property type="entry name" value="Macro_OAADPr_deacetylase"/>
    <property type="match status" value="1"/>
</dbReference>